<feature type="compositionally biased region" description="Polar residues" evidence="4">
    <location>
        <begin position="154"/>
        <end position="166"/>
    </location>
</feature>
<feature type="region of interest" description="Disordered" evidence="4">
    <location>
        <begin position="281"/>
        <end position="311"/>
    </location>
</feature>
<evidence type="ECO:0000313" key="7">
    <source>
        <dbReference type="Proteomes" id="UP001302126"/>
    </source>
</evidence>
<feature type="region of interest" description="Disordered" evidence="4">
    <location>
        <begin position="29"/>
        <end position="93"/>
    </location>
</feature>
<evidence type="ECO:0000313" key="6">
    <source>
        <dbReference type="EMBL" id="KAK4186677.1"/>
    </source>
</evidence>
<evidence type="ECO:0000256" key="4">
    <source>
        <dbReference type="SAM" id="MobiDB-lite"/>
    </source>
</evidence>
<keyword evidence="7" id="KW-1185">Reference proteome</keyword>
<evidence type="ECO:0000256" key="3">
    <source>
        <dbReference type="ARBA" id="ARBA00023145"/>
    </source>
</evidence>
<keyword evidence="2" id="KW-0378">Hydrolase</keyword>
<dbReference type="GO" id="GO:0006915">
    <property type="term" value="P:apoptotic process"/>
    <property type="evidence" value="ECO:0007669"/>
    <property type="project" value="UniProtKB-KW"/>
</dbReference>
<reference evidence="6" key="2">
    <citation type="submission" date="2023-05" db="EMBL/GenBank/DDBJ databases">
        <authorList>
            <consortium name="Lawrence Berkeley National Laboratory"/>
            <person name="Steindorff A."/>
            <person name="Hensen N."/>
            <person name="Bonometti L."/>
            <person name="Westerberg I."/>
            <person name="Brannstrom I.O."/>
            <person name="Guillou S."/>
            <person name="Cros-Aarteil S."/>
            <person name="Calhoun S."/>
            <person name="Haridas S."/>
            <person name="Kuo A."/>
            <person name="Mondo S."/>
            <person name="Pangilinan J."/>
            <person name="Riley R."/>
            <person name="Labutti K."/>
            <person name="Andreopoulos B."/>
            <person name="Lipzen A."/>
            <person name="Chen C."/>
            <person name="Yanf M."/>
            <person name="Daum C."/>
            <person name="Ng V."/>
            <person name="Clum A."/>
            <person name="Ohm R."/>
            <person name="Martin F."/>
            <person name="Silar P."/>
            <person name="Natvig D."/>
            <person name="Lalanne C."/>
            <person name="Gautier V."/>
            <person name="Ament-Velasquez S.L."/>
            <person name="Kruys A."/>
            <person name="Hutchinson M.I."/>
            <person name="Powell A.J."/>
            <person name="Barry K."/>
            <person name="Miller A.N."/>
            <person name="Grigoriev I.V."/>
            <person name="Debuchy R."/>
            <person name="Gladieux P."/>
            <person name="Thoren M.H."/>
            <person name="Johannesson H."/>
        </authorList>
    </citation>
    <scope>NUCLEOTIDE SEQUENCE</scope>
    <source>
        <strain evidence="6">PSN309</strain>
    </source>
</reference>
<evidence type="ECO:0000256" key="1">
    <source>
        <dbReference type="ARBA" id="ARBA00022703"/>
    </source>
</evidence>
<proteinExistence type="predicted"/>
<dbReference type="GO" id="GO:0004197">
    <property type="term" value="F:cysteine-type endopeptidase activity"/>
    <property type="evidence" value="ECO:0007669"/>
    <property type="project" value="InterPro"/>
</dbReference>
<comment type="caution">
    <text evidence="6">The sequence shown here is derived from an EMBL/GenBank/DDBJ whole genome shotgun (WGS) entry which is preliminary data.</text>
</comment>
<evidence type="ECO:0000259" key="5">
    <source>
        <dbReference type="Pfam" id="PF00656"/>
    </source>
</evidence>
<gene>
    <name evidence="6" type="ORF">QBC35DRAFT_255841</name>
</gene>
<feature type="compositionally biased region" description="Basic residues" evidence="4">
    <location>
        <begin position="55"/>
        <end position="70"/>
    </location>
</feature>
<dbReference type="AlphaFoldDB" id="A0AAN6WUG9"/>
<dbReference type="SUPFAM" id="SSF52129">
    <property type="entry name" value="Caspase-like"/>
    <property type="match status" value="1"/>
</dbReference>
<feature type="compositionally biased region" description="Polar residues" evidence="4">
    <location>
        <begin position="282"/>
        <end position="293"/>
    </location>
</feature>
<evidence type="ECO:0000256" key="2">
    <source>
        <dbReference type="ARBA" id="ARBA00022807"/>
    </source>
</evidence>
<name>A0AAN6WUG9_9PEZI</name>
<dbReference type="Proteomes" id="UP001302126">
    <property type="component" value="Unassembled WGS sequence"/>
</dbReference>
<sequence>MSHYDLARLDSRSGGRGYELEYGWDPVAPTSVTGPGPTAPSPPGSFIIPPDILNHQHHHHETGRRRRRLPPRSPSGSPPPPSTRSRKSLIGLPTAATVSVIGYRSEDFRSSRRDRARVRDLDNERDMERFFGIEPKRSRDRANDGLNQRMERNSAATAHISSSVSMYGSPRSHTRARSLSVPRTSSPELKMNHHRDLTVYGGGGGGDIYGRTTYHPGPGSQKPWYQHERLSLSSPRVALAGAGWPLASSRPGSRSPPKYYHPHHGHENGLRIGLQKMGLQDSLPNPRSPSQNIARKRSESFESDITEVDHSARPKIRKKVTPGGGMRSVSKFRPNKPQYNQVHCLLITWEFHDLRTEDYTAPPAPDYVSLEDETRRLRGTLEGYGYDVHEYRIPMQRSEEDMAEELKRFCRLAANDTLLMVYYHGHGSLNDDNELIFSSHDHPDNAEWSQAAAADLYSALLARDKVPRDRYDQLIKKYERYQPISSLSWSTIRDPLLSAPSDVLLVLDCCAAGGANLKHVNWQPPPNAKIYTKHLFAACGFESSTSDDMTAKMCEVLDEWIPEVMCGSEKGMNGSGGNNNGVLTTKRLHQLMEDRLQKKSAGSQPIFKQLLPHDPEQYITLPNFREMENSKMERGRRAGRVARGFVLT</sequence>
<dbReference type="GO" id="GO:0006508">
    <property type="term" value="P:proteolysis"/>
    <property type="evidence" value="ECO:0007669"/>
    <property type="project" value="InterPro"/>
</dbReference>
<dbReference type="InterPro" id="IPR011600">
    <property type="entry name" value="Pept_C14_caspase"/>
</dbReference>
<protein>
    <recommendedName>
        <fullName evidence="5">Peptidase C14 caspase domain-containing protein</fullName>
    </recommendedName>
</protein>
<keyword evidence="2" id="KW-0645">Protease</keyword>
<reference evidence="6" key="1">
    <citation type="journal article" date="2023" name="Mol. Phylogenet. Evol.">
        <title>Genome-scale phylogeny and comparative genomics of the fungal order Sordariales.</title>
        <authorList>
            <person name="Hensen N."/>
            <person name="Bonometti L."/>
            <person name="Westerberg I."/>
            <person name="Brannstrom I.O."/>
            <person name="Guillou S."/>
            <person name="Cros-Aarteil S."/>
            <person name="Calhoun S."/>
            <person name="Haridas S."/>
            <person name="Kuo A."/>
            <person name="Mondo S."/>
            <person name="Pangilinan J."/>
            <person name="Riley R."/>
            <person name="LaButti K."/>
            <person name="Andreopoulos B."/>
            <person name="Lipzen A."/>
            <person name="Chen C."/>
            <person name="Yan M."/>
            <person name="Daum C."/>
            <person name="Ng V."/>
            <person name="Clum A."/>
            <person name="Steindorff A."/>
            <person name="Ohm R.A."/>
            <person name="Martin F."/>
            <person name="Silar P."/>
            <person name="Natvig D.O."/>
            <person name="Lalanne C."/>
            <person name="Gautier V."/>
            <person name="Ament-Velasquez S.L."/>
            <person name="Kruys A."/>
            <person name="Hutchinson M.I."/>
            <person name="Powell A.J."/>
            <person name="Barry K."/>
            <person name="Miller A.N."/>
            <person name="Grigoriev I.V."/>
            <person name="Debuchy R."/>
            <person name="Gladieux P."/>
            <person name="Hiltunen Thoren M."/>
            <person name="Johannesson H."/>
        </authorList>
    </citation>
    <scope>NUCLEOTIDE SEQUENCE</scope>
    <source>
        <strain evidence="6">PSN309</strain>
    </source>
</reference>
<dbReference type="Gene3D" id="3.40.50.1460">
    <property type="match status" value="1"/>
</dbReference>
<organism evidence="6 7">
    <name type="scientific">Podospora australis</name>
    <dbReference type="NCBI Taxonomy" id="1536484"/>
    <lineage>
        <taxon>Eukaryota</taxon>
        <taxon>Fungi</taxon>
        <taxon>Dikarya</taxon>
        <taxon>Ascomycota</taxon>
        <taxon>Pezizomycotina</taxon>
        <taxon>Sordariomycetes</taxon>
        <taxon>Sordariomycetidae</taxon>
        <taxon>Sordariales</taxon>
        <taxon>Podosporaceae</taxon>
        <taxon>Podospora</taxon>
    </lineage>
</organism>
<keyword evidence="1" id="KW-0053">Apoptosis</keyword>
<keyword evidence="2" id="KW-0788">Thiol protease</keyword>
<feature type="compositionally biased region" description="Pro residues" evidence="4">
    <location>
        <begin position="71"/>
        <end position="82"/>
    </location>
</feature>
<accession>A0AAN6WUG9</accession>
<dbReference type="Pfam" id="PF00656">
    <property type="entry name" value="Peptidase_C14"/>
    <property type="match status" value="1"/>
</dbReference>
<feature type="region of interest" description="Disordered" evidence="4">
    <location>
        <begin position="152"/>
        <end position="204"/>
    </location>
</feature>
<feature type="domain" description="Peptidase C14 caspase" evidence="5">
    <location>
        <begin position="374"/>
        <end position="437"/>
    </location>
</feature>
<keyword evidence="3" id="KW-0865">Zymogen</keyword>
<dbReference type="EMBL" id="MU864417">
    <property type="protein sequence ID" value="KAK4186677.1"/>
    <property type="molecule type" value="Genomic_DNA"/>
</dbReference>
<dbReference type="InterPro" id="IPR029030">
    <property type="entry name" value="Caspase-like_dom_sf"/>
</dbReference>